<feature type="transmembrane region" description="Helical" evidence="5">
    <location>
        <begin position="421"/>
        <end position="445"/>
    </location>
</feature>
<keyword evidence="8" id="KW-1185">Reference proteome</keyword>
<evidence type="ECO:0000256" key="3">
    <source>
        <dbReference type="ARBA" id="ARBA00022989"/>
    </source>
</evidence>
<feature type="transmembrane region" description="Helical" evidence="5">
    <location>
        <begin position="21"/>
        <end position="43"/>
    </location>
</feature>
<comment type="caution">
    <text evidence="7">The sequence shown here is derived from an EMBL/GenBank/DDBJ whole genome shotgun (WGS) entry which is preliminary data.</text>
</comment>
<sequence>MENGKEYTDIIGGHGRFQVSILVFCFFGAVAHCIQDFTIIFFAPNVDHWCARPKEVMQSNISLEEWKNFSLPIVKSRSGVDEYSRCTMYNISVKNGSLHRLGNADIIKCNSWEYDLSFYKSTIVNEWNLVCDKEWLVSMSKTIYMLAFFLSSLINGQLSDRFGRRKVLIFCLSWFLAFVFLTLLSTDITTFMVFRFLSTFGITSVFVNSTVILAEFVSAKYRVVYCLTYKYGWSFGYLLLPLVAWQVPNWFWLHLVVSLPCILLTSALWIVPESPRWLLVKRKFPELEKVLLQAAKRNGKNLKQVKDEIKDFISYHQKEIVKEEKATVLDLLRPGVRRYTVILYFSWFINSYIYYALSWNTNDLGGDAYWNFFLSGAVEIPEVALCMFLGKFIGNRHSLFFFEVMAGICLIAMALTPPDIVWLTIFFSMTGKFFSAGVFDLNFVYTSEIFPTVMRNTALGFASACARLGALLSPFIHQMAEVTHPLVPVAVPGVFCICSGLFVLLLPEMKDKALQDTLKIQTEPCTQEIQISEVAE</sequence>
<dbReference type="CDD" id="cd17317">
    <property type="entry name" value="MFS_SLC22"/>
    <property type="match status" value="1"/>
</dbReference>
<protein>
    <recommendedName>
        <fullName evidence="6">Major facilitator superfamily (MFS) profile domain-containing protein</fullName>
    </recommendedName>
</protein>
<keyword evidence="2 5" id="KW-0812">Transmembrane</keyword>
<dbReference type="GO" id="GO:0022857">
    <property type="term" value="F:transmembrane transporter activity"/>
    <property type="evidence" value="ECO:0007669"/>
    <property type="project" value="InterPro"/>
</dbReference>
<feature type="transmembrane region" description="Helical" evidence="5">
    <location>
        <begin position="486"/>
        <end position="506"/>
    </location>
</feature>
<dbReference type="AlphaFoldDB" id="A0AAV2BIW9"/>
<organism evidence="7 8">
    <name type="scientific">Larinioides sclopetarius</name>
    <dbReference type="NCBI Taxonomy" id="280406"/>
    <lineage>
        <taxon>Eukaryota</taxon>
        <taxon>Metazoa</taxon>
        <taxon>Ecdysozoa</taxon>
        <taxon>Arthropoda</taxon>
        <taxon>Chelicerata</taxon>
        <taxon>Arachnida</taxon>
        <taxon>Araneae</taxon>
        <taxon>Araneomorphae</taxon>
        <taxon>Entelegynae</taxon>
        <taxon>Araneoidea</taxon>
        <taxon>Araneidae</taxon>
        <taxon>Larinioides</taxon>
    </lineage>
</organism>
<reference evidence="7 8" key="1">
    <citation type="submission" date="2024-04" db="EMBL/GenBank/DDBJ databases">
        <authorList>
            <person name="Rising A."/>
            <person name="Reimegard J."/>
            <person name="Sonavane S."/>
            <person name="Akerstrom W."/>
            <person name="Nylinder S."/>
            <person name="Hedman E."/>
            <person name="Kallberg Y."/>
        </authorList>
    </citation>
    <scope>NUCLEOTIDE SEQUENCE [LARGE SCALE GENOMIC DNA]</scope>
</reference>
<dbReference type="SUPFAM" id="SSF103473">
    <property type="entry name" value="MFS general substrate transporter"/>
    <property type="match status" value="1"/>
</dbReference>
<feature type="domain" description="Major facilitator superfamily (MFS) profile" evidence="6">
    <location>
        <begin position="89"/>
        <end position="511"/>
    </location>
</feature>
<dbReference type="Proteomes" id="UP001497382">
    <property type="component" value="Unassembled WGS sequence"/>
</dbReference>
<feature type="transmembrane region" description="Helical" evidence="5">
    <location>
        <begin position="339"/>
        <end position="357"/>
    </location>
</feature>
<evidence type="ECO:0000313" key="8">
    <source>
        <dbReference type="Proteomes" id="UP001497382"/>
    </source>
</evidence>
<comment type="subcellular location">
    <subcellularLocation>
        <location evidence="1">Membrane</location>
        <topology evidence="1">Multi-pass membrane protein</topology>
    </subcellularLocation>
</comment>
<dbReference type="EMBL" id="CAXIEN010000391">
    <property type="protein sequence ID" value="CAL1296171.1"/>
    <property type="molecule type" value="Genomic_DNA"/>
</dbReference>
<keyword evidence="3 5" id="KW-1133">Transmembrane helix</keyword>
<evidence type="ECO:0000256" key="2">
    <source>
        <dbReference type="ARBA" id="ARBA00022692"/>
    </source>
</evidence>
<dbReference type="Pfam" id="PF00083">
    <property type="entry name" value="Sugar_tr"/>
    <property type="match status" value="1"/>
</dbReference>
<feature type="transmembrane region" description="Helical" evidence="5">
    <location>
        <begin position="223"/>
        <end position="245"/>
    </location>
</feature>
<evidence type="ECO:0000256" key="1">
    <source>
        <dbReference type="ARBA" id="ARBA00004141"/>
    </source>
</evidence>
<feature type="transmembrane region" description="Helical" evidence="5">
    <location>
        <begin position="251"/>
        <end position="271"/>
    </location>
</feature>
<proteinExistence type="predicted"/>
<feature type="transmembrane region" description="Helical" evidence="5">
    <location>
        <begin position="457"/>
        <end position="480"/>
    </location>
</feature>
<dbReference type="PANTHER" id="PTHR24064">
    <property type="entry name" value="SOLUTE CARRIER FAMILY 22 MEMBER"/>
    <property type="match status" value="1"/>
</dbReference>
<dbReference type="GO" id="GO:0016020">
    <property type="term" value="C:membrane"/>
    <property type="evidence" value="ECO:0007669"/>
    <property type="project" value="UniProtKB-SubCell"/>
</dbReference>
<evidence type="ECO:0000256" key="5">
    <source>
        <dbReference type="SAM" id="Phobius"/>
    </source>
</evidence>
<evidence type="ECO:0000259" key="6">
    <source>
        <dbReference type="PROSITE" id="PS50850"/>
    </source>
</evidence>
<dbReference type="PROSITE" id="PS50850">
    <property type="entry name" value="MFS"/>
    <property type="match status" value="1"/>
</dbReference>
<accession>A0AAV2BIW9</accession>
<feature type="transmembrane region" description="Helical" evidence="5">
    <location>
        <begin position="397"/>
        <end position="415"/>
    </location>
</feature>
<dbReference type="InterPro" id="IPR036259">
    <property type="entry name" value="MFS_trans_sf"/>
</dbReference>
<evidence type="ECO:0000313" key="7">
    <source>
        <dbReference type="EMBL" id="CAL1296171.1"/>
    </source>
</evidence>
<dbReference type="InterPro" id="IPR005828">
    <property type="entry name" value="MFS_sugar_transport-like"/>
</dbReference>
<name>A0AAV2BIW9_9ARAC</name>
<evidence type="ECO:0000256" key="4">
    <source>
        <dbReference type="ARBA" id="ARBA00023136"/>
    </source>
</evidence>
<dbReference type="InterPro" id="IPR020846">
    <property type="entry name" value="MFS_dom"/>
</dbReference>
<dbReference type="Gene3D" id="1.20.1250.20">
    <property type="entry name" value="MFS general substrate transporter like domains"/>
    <property type="match status" value="1"/>
</dbReference>
<feature type="transmembrane region" description="Helical" evidence="5">
    <location>
        <begin position="167"/>
        <end position="186"/>
    </location>
</feature>
<feature type="transmembrane region" description="Helical" evidence="5">
    <location>
        <begin position="192"/>
        <end position="216"/>
    </location>
</feature>
<gene>
    <name evidence="7" type="ORF">LARSCL_LOCUS19666</name>
</gene>
<keyword evidence="4 5" id="KW-0472">Membrane</keyword>
<feature type="transmembrane region" description="Helical" evidence="5">
    <location>
        <begin position="135"/>
        <end position="155"/>
    </location>
</feature>
<feature type="transmembrane region" description="Helical" evidence="5">
    <location>
        <begin position="369"/>
        <end position="390"/>
    </location>
</feature>